<accession>A0A9X0HHC5</accession>
<keyword evidence="2" id="KW-1185">Reference proteome</keyword>
<organism evidence="1 2">
    <name type="scientific">Solirubrum puertoriconensis</name>
    <dbReference type="NCBI Taxonomy" id="1751427"/>
    <lineage>
        <taxon>Bacteria</taxon>
        <taxon>Pseudomonadati</taxon>
        <taxon>Bacteroidota</taxon>
        <taxon>Cytophagia</taxon>
        <taxon>Cytophagales</taxon>
    </lineage>
</organism>
<dbReference type="RefSeq" id="WP_059071561.1">
    <property type="nucleotide sequence ID" value="NZ_LNAL01000008.1"/>
</dbReference>
<gene>
    <name evidence="1" type="ORF">ASU33_00305</name>
</gene>
<evidence type="ECO:0000313" key="1">
    <source>
        <dbReference type="EMBL" id="KUG05867.1"/>
    </source>
</evidence>
<dbReference type="OrthoDB" id="884362at2"/>
<evidence type="ECO:0000313" key="2">
    <source>
        <dbReference type="Proteomes" id="UP000054223"/>
    </source>
</evidence>
<comment type="caution">
    <text evidence="1">The sequence shown here is derived from an EMBL/GenBank/DDBJ whole genome shotgun (WGS) entry which is preliminary data.</text>
</comment>
<dbReference type="Proteomes" id="UP000054223">
    <property type="component" value="Unassembled WGS sequence"/>
</dbReference>
<proteinExistence type="predicted"/>
<sequence>MTSYVTRGFLDLAYRPDLHIVVGRWLRQINLEELKQGYLDMLELAAAHQCPYWLLDARRRVDTDKDATGWMLSYFAPQLPLRLGGQRSYLAYLVAPTHLRDVASDANFPPVSYFQDKPYMSSRFTDEAQAVEWLLSCQQAPATKHT</sequence>
<reference evidence="1 2" key="1">
    <citation type="submission" date="2015-11" db="EMBL/GenBank/DDBJ databases">
        <title>Solirubrum puertoriconensis gen. nov. an environmental bacteria isolated in Puerto Rico.</title>
        <authorList>
            <person name="Cuebas-Irizarry M.F."/>
            <person name="Montalvo-Rodriguez R."/>
        </authorList>
    </citation>
    <scope>NUCLEOTIDE SEQUENCE [LARGE SCALE GENOMIC DNA]</scope>
    <source>
        <strain evidence="1 2">MC1A</strain>
    </source>
</reference>
<name>A0A9X0HHC5_SOLP1</name>
<protein>
    <submittedName>
        <fullName evidence="1">Uncharacterized protein</fullName>
    </submittedName>
</protein>
<dbReference type="EMBL" id="LNAL01000008">
    <property type="protein sequence ID" value="KUG05867.1"/>
    <property type="molecule type" value="Genomic_DNA"/>
</dbReference>
<dbReference type="AlphaFoldDB" id="A0A9X0HHC5"/>